<name>A0ACD6ANE5_AVESA</name>
<dbReference type="Proteomes" id="UP001732700">
    <property type="component" value="Unassembled WGS sequence"/>
</dbReference>
<proteinExistence type="predicted"/>
<protein>
    <submittedName>
        <fullName evidence="1">Uncharacterized protein</fullName>
    </submittedName>
</protein>
<evidence type="ECO:0000313" key="1">
    <source>
        <dbReference type="EnsemblPlants" id="AVESA.00010b.r2.UnG1409400.1.CDS.1"/>
    </source>
</evidence>
<keyword evidence="2" id="KW-1185">Reference proteome</keyword>
<sequence length="252" mass="28305">MASILACLVGSCAKKLQEIITEEAVLILGVKEDLKELQRTMTQIQCFLNDAEERRTKESAVYNWLSELRDAMYYADDIIDMARSEGGMLLAERPLSSRVSTKCGGISFFSCIPNVPKRHKAIQIRDLNAELEKISKLGERYLMLHDTQRKTEVPAVKQNIQRGSIVEPNFVGKEALRACKNLVDLVPVHKESKLYMLAITGIGGVGKTTLAQKIYNDLKIKGNFNKQAWICVSQEYSEVSLLKEVLRKVGVL</sequence>
<dbReference type="EnsemblPlants" id="AVESA.00010b.r2.UnG1409400.1">
    <property type="protein sequence ID" value="AVESA.00010b.r2.UnG1409400.1.CDS.1"/>
    <property type="gene ID" value="AVESA.00010b.r2.UnG1409400"/>
</dbReference>
<accession>A0ACD6ANE5</accession>
<organism evidence="1 2">
    <name type="scientific">Avena sativa</name>
    <name type="common">Oat</name>
    <dbReference type="NCBI Taxonomy" id="4498"/>
    <lineage>
        <taxon>Eukaryota</taxon>
        <taxon>Viridiplantae</taxon>
        <taxon>Streptophyta</taxon>
        <taxon>Embryophyta</taxon>
        <taxon>Tracheophyta</taxon>
        <taxon>Spermatophyta</taxon>
        <taxon>Magnoliopsida</taxon>
        <taxon>Liliopsida</taxon>
        <taxon>Poales</taxon>
        <taxon>Poaceae</taxon>
        <taxon>BOP clade</taxon>
        <taxon>Pooideae</taxon>
        <taxon>Poodae</taxon>
        <taxon>Poeae</taxon>
        <taxon>Poeae Chloroplast Group 1 (Aveneae type)</taxon>
        <taxon>Aveninae</taxon>
        <taxon>Avena</taxon>
    </lineage>
</organism>
<reference evidence="1" key="1">
    <citation type="submission" date="2025-09" db="UniProtKB">
        <authorList>
            <consortium name="EnsemblPlants"/>
        </authorList>
    </citation>
    <scope>IDENTIFICATION</scope>
</reference>
<evidence type="ECO:0000313" key="2">
    <source>
        <dbReference type="Proteomes" id="UP001732700"/>
    </source>
</evidence>